<dbReference type="InterPro" id="IPR015866">
    <property type="entry name" value="Ser-tRNA-synth_1_N"/>
</dbReference>
<dbReference type="HOGENOM" id="CLU_023797_1_1_7"/>
<evidence type="ECO:0000256" key="3">
    <source>
        <dbReference type="ARBA" id="ARBA00010728"/>
    </source>
</evidence>
<dbReference type="UniPathway" id="UPA00906">
    <property type="reaction ID" value="UER00895"/>
</dbReference>
<evidence type="ECO:0000256" key="8">
    <source>
        <dbReference type="ARBA" id="ARBA00022917"/>
    </source>
</evidence>
<comment type="catalytic activity">
    <reaction evidence="11 12">
        <text>tRNA(Ser) + L-serine + ATP = L-seryl-tRNA(Ser) + AMP + diphosphate + H(+)</text>
        <dbReference type="Rhea" id="RHEA:12292"/>
        <dbReference type="Rhea" id="RHEA-COMP:9669"/>
        <dbReference type="Rhea" id="RHEA-COMP:9703"/>
        <dbReference type="ChEBI" id="CHEBI:15378"/>
        <dbReference type="ChEBI" id="CHEBI:30616"/>
        <dbReference type="ChEBI" id="CHEBI:33019"/>
        <dbReference type="ChEBI" id="CHEBI:33384"/>
        <dbReference type="ChEBI" id="CHEBI:78442"/>
        <dbReference type="ChEBI" id="CHEBI:78533"/>
        <dbReference type="ChEBI" id="CHEBI:456215"/>
        <dbReference type="EC" id="6.1.1.11"/>
    </reaction>
</comment>
<comment type="catalytic activity">
    <reaction evidence="10 12">
        <text>tRNA(Sec) + L-serine + ATP = L-seryl-tRNA(Sec) + AMP + diphosphate + H(+)</text>
        <dbReference type="Rhea" id="RHEA:42580"/>
        <dbReference type="Rhea" id="RHEA-COMP:9742"/>
        <dbReference type="Rhea" id="RHEA-COMP:10128"/>
        <dbReference type="ChEBI" id="CHEBI:15378"/>
        <dbReference type="ChEBI" id="CHEBI:30616"/>
        <dbReference type="ChEBI" id="CHEBI:33019"/>
        <dbReference type="ChEBI" id="CHEBI:33384"/>
        <dbReference type="ChEBI" id="CHEBI:78442"/>
        <dbReference type="ChEBI" id="CHEBI:78533"/>
        <dbReference type="ChEBI" id="CHEBI:456215"/>
        <dbReference type="EC" id="6.1.1.11"/>
    </reaction>
</comment>
<dbReference type="eggNOG" id="COG0172">
    <property type="taxonomic scope" value="Bacteria"/>
</dbReference>
<dbReference type="GO" id="GO:0005524">
    <property type="term" value="F:ATP binding"/>
    <property type="evidence" value="ECO:0007669"/>
    <property type="project" value="UniProtKB-UniRule"/>
</dbReference>
<keyword evidence="5 12" id="KW-0436">Ligase</keyword>
<comment type="pathway">
    <text evidence="2 12">Aminoacyl-tRNA biosynthesis; selenocysteinyl-tRNA(Sec) biosynthesis; L-seryl-tRNA(Sec) from L-serine and tRNA(Sec): step 1/1.</text>
</comment>
<dbReference type="PROSITE" id="PS50862">
    <property type="entry name" value="AA_TRNA_LIGASE_II"/>
    <property type="match status" value="1"/>
</dbReference>
<dbReference type="Proteomes" id="UP000001933">
    <property type="component" value="Chromosome"/>
</dbReference>
<accession>Q2LU60</accession>
<evidence type="ECO:0000256" key="11">
    <source>
        <dbReference type="ARBA" id="ARBA00048823"/>
    </source>
</evidence>
<dbReference type="EMBL" id="CP000252">
    <property type="protein sequence ID" value="ABC77619.1"/>
    <property type="molecule type" value="Genomic_DNA"/>
</dbReference>
<gene>
    <name evidence="12" type="primary">serS</name>
    <name evidence="17" type="ORF">SYN_00102</name>
</gene>
<evidence type="ECO:0000256" key="9">
    <source>
        <dbReference type="ARBA" id="ARBA00023146"/>
    </source>
</evidence>
<dbReference type="Gene3D" id="1.10.287.40">
    <property type="entry name" value="Serine-tRNA synthetase, tRNA binding domain"/>
    <property type="match status" value="1"/>
</dbReference>
<keyword evidence="7 12" id="KW-0067">ATP-binding</keyword>
<dbReference type="KEGG" id="sat:SYN_00102"/>
<proteinExistence type="inferred from homology"/>
<evidence type="ECO:0000256" key="15">
    <source>
        <dbReference type="SAM" id="Coils"/>
    </source>
</evidence>
<dbReference type="GO" id="GO:0006434">
    <property type="term" value="P:seryl-tRNA aminoacylation"/>
    <property type="evidence" value="ECO:0007669"/>
    <property type="project" value="UniProtKB-UniRule"/>
</dbReference>
<evidence type="ECO:0000256" key="4">
    <source>
        <dbReference type="ARBA" id="ARBA00022490"/>
    </source>
</evidence>
<keyword evidence="18" id="KW-1185">Reference proteome</keyword>
<dbReference type="InParanoid" id="Q2LU60"/>
<dbReference type="Gene3D" id="3.30.930.10">
    <property type="entry name" value="Bira Bifunctional Protein, Domain 2"/>
    <property type="match status" value="1"/>
</dbReference>
<evidence type="ECO:0000259" key="16">
    <source>
        <dbReference type="PROSITE" id="PS50862"/>
    </source>
</evidence>
<keyword evidence="15" id="KW-0175">Coiled coil</keyword>
<keyword evidence="4 12" id="KW-0963">Cytoplasm</keyword>
<dbReference type="InterPro" id="IPR033729">
    <property type="entry name" value="SerRS_core"/>
</dbReference>
<evidence type="ECO:0000256" key="12">
    <source>
        <dbReference type="HAMAP-Rule" id="MF_00176"/>
    </source>
</evidence>
<comment type="caution">
    <text evidence="12">Lacks conserved residue(s) required for the propagation of feature annotation.</text>
</comment>
<evidence type="ECO:0000313" key="17">
    <source>
        <dbReference type="EMBL" id="ABC77619.1"/>
    </source>
</evidence>
<evidence type="ECO:0000256" key="13">
    <source>
        <dbReference type="PIRSR" id="PIRSR001529-1"/>
    </source>
</evidence>
<feature type="binding site" evidence="13">
    <location>
        <position position="253"/>
    </location>
    <ligand>
        <name>L-serine</name>
        <dbReference type="ChEBI" id="CHEBI:33384"/>
    </ligand>
</feature>
<organism evidence="17 18">
    <name type="scientific">Syntrophus aciditrophicus (strain SB)</name>
    <dbReference type="NCBI Taxonomy" id="56780"/>
    <lineage>
        <taxon>Bacteria</taxon>
        <taxon>Pseudomonadati</taxon>
        <taxon>Thermodesulfobacteriota</taxon>
        <taxon>Syntrophia</taxon>
        <taxon>Syntrophales</taxon>
        <taxon>Syntrophaceae</taxon>
        <taxon>Syntrophus</taxon>
    </lineage>
</organism>
<feature type="binding site" evidence="12 14">
    <location>
        <begin position="284"/>
        <end position="286"/>
    </location>
    <ligand>
        <name>ATP</name>
        <dbReference type="ChEBI" id="CHEBI:30616"/>
    </ligand>
</feature>
<evidence type="ECO:0000256" key="1">
    <source>
        <dbReference type="ARBA" id="ARBA00004496"/>
    </source>
</evidence>
<dbReference type="PANTHER" id="PTHR43697">
    <property type="entry name" value="SERYL-TRNA SYNTHETASE"/>
    <property type="match status" value="1"/>
</dbReference>
<dbReference type="GO" id="GO:0004828">
    <property type="term" value="F:serine-tRNA ligase activity"/>
    <property type="evidence" value="ECO:0007669"/>
    <property type="project" value="UniProtKB-UniRule"/>
</dbReference>
<protein>
    <recommendedName>
        <fullName evidence="12">Serine--tRNA ligase</fullName>
        <ecNumber evidence="12">6.1.1.11</ecNumber>
    </recommendedName>
    <alternativeName>
        <fullName evidence="12">Seryl-tRNA synthetase</fullName>
        <shortName evidence="12">SerRS</shortName>
    </alternativeName>
    <alternativeName>
        <fullName evidence="12">Seryl-tRNA(Ser/Sec) synthetase</fullName>
    </alternativeName>
</protein>
<keyword evidence="8 12" id="KW-0648">Protein biosynthesis</keyword>
<evidence type="ECO:0000256" key="2">
    <source>
        <dbReference type="ARBA" id="ARBA00005045"/>
    </source>
</evidence>
<dbReference type="InterPro" id="IPR002314">
    <property type="entry name" value="aa-tRNA-synt_IIb"/>
</dbReference>
<dbReference type="InterPro" id="IPR010978">
    <property type="entry name" value="tRNA-bd_arm"/>
</dbReference>
<dbReference type="PANTHER" id="PTHR43697:SF1">
    <property type="entry name" value="SERINE--TRNA LIGASE"/>
    <property type="match status" value="1"/>
</dbReference>
<dbReference type="PRINTS" id="PR00981">
    <property type="entry name" value="TRNASYNTHSER"/>
</dbReference>
<dbReference type="NCBIfam" id="TIGR00414">
    <property type="entry name" value="serS"/>
    <property type="match status" value="1"/>
</dbReference>
<dbReference type="Pfam" id="PF00587">
    <property type="entry name" value="tRNA-synt_2b"/>
    <property type="match status" value="1"/>
</dbReference>
<dbReference type="CDD" id="cd00770">
    <property type="entry name" value="SerRS_core"/>
    <property type="match status" value="1"/>
</dbReference>
<feature type="binding site" evidence="12 13">
    <location>
        <position position="307"/>
    </location>
    <ligand>
        <name>L-serine</name>
        <dbReference type="ChEBI" id="CHEBI:33384"/>
    </ligand>
</feature>
<evidence type="ECO:0000256" key="7">
    <source>
        <dbReference type="ARBA" id="ARBA00022840"/>
    </source>
</evidence>
<comment type="function">
    <text evidence="12">Catalyzes the attachment of serine to tRNA(Ser). Is also able to aminoacylate tRNA(Sec) with serine, to form the misacylated tRNA L-seryl-tRNA(Sec), which will be further converted into selenocysteinyl-tRNA(Sec).</text>
</comment>
<evidence type="ECO:0000256" key="6">
    <source>
        <dbReference type="ARBA" id="ARBA00022741"/>
    </source>
</evidence>
<evidence type="ECO:0000256" key="5">
    <source>
        <dbReference type="ARBA" id="ARBA00022598"/>
    </source>
</evidence>
<dbReference type="GO" id="GO:0005737">
    <property type="term" value="C:cytoplasm"/>
    <property type="evidence" value="ECO:0007669"/>
    <property type="project" value="UniProtKB-SubCell"/>
</dbReference>
<dbReference type="SUPFAM" id="SSF55681">
    <property type="entry name" value="Class II aaRS and biotin synthetases"/>
    <property type="match status" value="1"/>
</dbReference>
<dbReference type="InterPro" id="IPR006195">
    <property type="entry name" value="aa-tRNA-synth_II"/>
</dbReference>
<feature type="binding site" evidence="12 14">
    <location>
        <begin position="371"/>
        <end position="374"/>
    </location>
    <ligand>
        <name>ATP</name>
        <dbReference type="ChEBI" id="CHEBI:30616"/>
    </ligand>
</feature>
<dbReference type="InterPro" id="IPR042103">
    <property type="entry name" value="SerRS_1_N_sf"/>
</dbReference>
<dbReference type="PIRSF" id="PIRSF001529">
    <property type="entry name" value="Ser-tRNA-synth_IIa"/>
    <property type="match status" value="1"/>
</dbReference>
<feature type="domain" description="Aminoacyl-transfer RNA synthetases class-II family profile" evidence="16">
    <location>
        <begin position="195"/>
        <end position="432"/>
    </location>
</feature>
<sequence length="448" mass="50829">MTSKSQDDRDIVSCGHKTLEGNPMLDIKFLRQNVDLVKKKIEERGQGIDLSAFVSMDAERRDILQEVESLRNERNAVSRHIGERKKRKEDAQDLIDRMGTVSGRIRELEEGLKETEENLHNLLLTIPNIPHESVVCGVNAEDNPVVRVWGEKPLFDFSPKPHWEIGEDLSILDFARGAKITGARFTLYRGAGAMLERAIINFMLDLHIMEHGYTEILPPFMANRDSMTGTGQLPKFAEDLFKIENLEYYLIPTAEVPVTNIHREEILEEKALPIYYVAYSPCFRAEAGSYGKDTRGLIRQHQFNKVEMVKFTSPETSYDELEKLTVNAEEVLKRLNIPYRTVSLCTGDLGFSSAKTYDVEAWLPGQDTYREISSCSNFEDFQARRASIRFRRESTGKLDFVHTLNGSGLAAGRTLVAVLENYQQADGSIVIPDVLRPYMKGMKKISAA</sequence>
<comment type="subcellular location">
    <subcellularLocation>
        <location evidence="1 12">Cytoplasm</location>
    </subcellularLocation>
</comment>
<feature type="binding site" evidence="12">
    <location>
        <begin position="253"/>
        <end position="255"/>
    </location>
    <ligand>
        <name>L-serine</name>
        <dbReference type="ChEBI" id="CHEBI:33384"/>
    </ligand>
</feature>
<dbReference type="FunCoup" id="Q2LU60">
    <property type="interactions" value="498"/>
</dbReference>
<dbReference type="SUPFAM" id="SSF46589">
    <property type="entry name" value="tRNA-binding arm"/>
    <property type="match status" value="1"/>
</dbReference>
<comment type="subunit">
    <text evidence="12">Homodimer. The tRNA molecule binds across the dimer.</text>
</comment>
<comment type="domain">
    <text evidence="12">Consists of two distinct domains, a catalytic core and a N-terminal extension that is involved in tRNA binding.</text>
</comment>
<evidence type="ECO:0000256" key="14">
    <source>
        <dbReference type="PIRSR" id="PIRSR001529-2"/>
    </source>
</evidence>
<evidence type="ECO:0000313" key="18">
    <source>
        <dbReference type="Proteomes" id="UP000001933"/>
    </source>
</evidence>
<dbReference type="InterPro" id="IPR002317">
    <property type="entry name" value="Ser-tRNA-ligase_type_1"/>
</dbReference>
<feature type="coiled-coil region" evidence="15">
    <location>
        <begin position="98"/>
        <end position="125"/>
    </location>
</feature>
<dbReference type="STRING" id="56780.SYN_00102"/>
<reference evidence="17 18" key="1">
    <citation type="journal article" date="2007" name="Proc. Natl. Acad. Sci. U.S.A.">
        <title>The genome of Syntrophus aciditrophicus: life at the thermodynamic limit of microbial growth.</title>
        <authorList>
            <person name="McInerney M.J."/>
            <person name="Rohlin L."/>
            <person name="Mouttaki H."/>
            <person name="Kim U."/>
            <person name="Krupp R.S."/>
            <person name="Rios-Hernandez L."/>
            <person name="Sieber J."/>
            <person name="Struchtemeyer C.G."/>
            <person name="Bhattacharyya A."/>
            <person name="Campbell J.W."/>
            <person name="Gunsalus R.P."/>
        </authorList>
    </citation>
    <scope>NUCLEOTIDE SEQUENCE [LARGE SCALE GENOMIC DNA]</scope>
    <source>
        <strain evidence="17 18">SB</strain>
    </source>
</reference>
<name>Q2LU60_SYNAS</name>
<comment type="similarity">
    <text evidence="3 12">Belongs to the class-II aminoacyl-tRNA synthetase family. Type-1 seryl-tRNA synthetase subfamily.</text>
</comment>
<feature type="binding site" evidence="12">
    <location>
        <position position="407"/>
    </location>
    <ligand>
        <name>L-serine</name>
        <dbReference type="ChEBI" id="CHEBI:33384"/>
    </ligand>
</feature>
<keyword evidence="9 12" id="KW-0030">Aminoacyl-tRNA synthetase</keyword>
<feature type="binding site" evidence="13">
    <location>
        <position position="405"/>
    </location>
    <ligand>
        <name>L-serine</name>
        <dbReference type="ChEBI" id="CHEBI:33384"/>
    </ligand>
</feature>
<dbReference type="AlphaFoldDB" id="Q2LU60"/>
<keyword evidence="6 12" id="KW-0547">Nucleotide-binding</keyword>
<dbReference type="Pfam" id="PF02403">
    <property type="entry name" value="Seryl_tRNA_N"/>
    <property type="match status" value="1"/>
</dbReference>
<dbReference type="EC" id="6.1.1.11" evidence="12"/>
<dbReference type="HAMAP" id="MF_00176">
    <property type="entry name" value="Ser_tRNA_synth_type1"/>
    <property type="match status" value="1"/>
</dbReference>
<dbReference type="InterPro" id="IPR045864">
    <property type="entry name" value="aa-tRNA-synth_II/BPL/LPL"/>
</dbReference>
<evidence type="ECO:0000256" key="10">
    <source>
        <dbReference type="ARBA" id="ARBA00047929"/>
    </source>
</evidence>
<dbReference type="GO" id="GO:0016260">
    <property type="term" value="P:selenocysteine biosynthetic process"/>
    <property type="evidence" value="ECO:0007669"/>
    <property type="project" value="UniProtKB-UniRule"/>
</dbReference>
<feature type="binding site" evidence="13">
    <location>
        <position position="284"/>
    </location>
    <ligand>
        <name>L-serine</name>
        <dbReference type="ChEBI" id="CHEBI:33384"/>
    </ligand>
</feature>